<feature type="signal peptide" evidence="2">
    <location>
        <begin position="1"/>
        <end position="24"/>
    </location>
</feature>
<dbReference type="Pfam" id="PF07995">
    <property type="entry name" value="GSDH"/>
    <property type="match status" value="1"/>
</dbReference>
<keyword evidence="2" id="KW-0732">Signal</keyword>
<name>A0A6M6JTQ1_9PSEU</name>
<evidence type="ECO:0000256" key="2">
    <source>
        <dbReference type="SAM" id="SignalP"/>
    </source>
</evidence>
<reference evidence="4 5" key="1">
    <citation type="submission" date="2020-05" db="EMBL/GenBank/DDBJ databases">
        <authorList>
            <person name="Mo P."/>
        </authorList>
    </citation>
    <scope>NUCLEOTIDE SEQUENCE [LARGE SCALE GENOMIC DNA]</scope>
    <source>
        <strain evidence="4 5">Gen01</strain>
    </source>
</reference>
<dbReference type="KEGG" id="pbro:HOP40_15030"/>
<accession>A0A6M6JTQ1</accession>
<proteinExistence type="predicted"/>
<organism evidence="4 5">
    <name type="scientific">Pseudonocardia broussonetiae</name>
    <dbReference type="NCBI Taxonomy" id="2736640"/>
    <lineage>
        <taxon>Bacteria</taxon>
        <taxon>Bacillati</taxon>
        <taxon>Actinomycetota</taxon>
        <taxon>Actinomycetes</taxon>
        <taxon>Pseudonocardiales</taxon>
        <taxon>Pseudonocardiaceae</taxon>
        <taxon>Pseudonocardia</taxon>
    </lineage>
</organism>
<protein>
    <submittedName>
        <fullName evidence="4">Glucose dehydrogenase</fullName>
    </submittedName>
</protein>
<feature type="chain" id="PRO_5026745181" evidence="2">
    <location>
        <begin position="25"/>
        <end position="384"/>
    </location>
</feature>
<dbReference type="InterPro" id="IPR011041">
    <property type="entry name" value="Quinoprot_gluc/sorb_DH_b-prop"/>
</dbReference>
<dbReference type="EMBL" id="CP053564">
    <property type="protein sequence ID" value="QJY50633.1"/>
    <property type="molecule type" value="Genomic_DNA"/>
</dbReference>
<evidence type="ECO:0000259" key="3">
    <source>
        <dbReference type="Pfam" id="PF07995"/>
    </source>
</evidence>
<keyword evidence="5" id="KW-1185">Reference proteome</keyword>
<dbReference type="PROSITE" id="PS51257">
    <property type="entry name" value="PROKAR_LIPOPROTEIN"/>
    <property type="match status" value="1"/>
</dbReference>
<feature type="region of interest" description="Disordered" evidence="1">
    <location>
        <begin position="45"/>
        <end position="82"/>
    </location>
</feature>
<dbReference type="InterPro" id="IPR011042">
    <property type="entry name" value="6-blade_b-propeller_TolB-like"/>
</dbReference>
<sequence>MARVRGRVPRALAAALLAVGLVGCATFPDNGPREWQEQIEGAGELGGIPRVPESVEPTAPPTGEPAPQGGTPPEPEPCDDPDPAVIATCLDPVGAIAVLPDGVTALVAERRTGRVLRVARDVEPQLVATVDVDASGGGGLTGLVLSSSYAEDRLLYAYATTPEDNRVVRIAEGEPPEAVLTGIPRGPVNNGGALGVDVDGSLLVATGDAGGADPASLAGKLLRVDAFGRPATGNPDAASPVLSSGLVAPGGVCVNAATTAAWVTDRRGGQDVLHLVVPGALGPAAWSWPERPGVAGCVAQQDVVAVAQSGAGALFVLRTDPLTTAFTATEIQLPGVYGRLSAASLGPDGLIWLGTVNKDGGVPVPSDDRVLVLPPVASGGQSRA</sequence>
<feature type="domain" description="Glucose/Sorbosone dehydrogenase" evidence="3">
    <location>
        <begin position="95"/>
        <end position="280"/>
    </location>
</feature>
<dbReference type="Proteomes" id="UP000505377">
    <property type="component" value="Chromosome"/>
</dbReference>
<dbReference type="SUPFAM" id="SSF50952">
    <property type="entry name" value="Soluble quinoprotein glucose dehydrogenase"/>
    <property type="match status" value="1"/>
</dbReference>
<evidence type="ECO:0000313" key="4">
    <source>
        <dbReference type="EMBL" id="QJY50633.1"/>
    </source>
</evidence>
<dbReference type="AlphaFoldDB" id="A0A6M6JTQ1"/>
<dbReference type="InterPro" id="IPR012938">
    <property type="entry name" value="Glc/Sorbosone_DH"/>
</dbReference>
<evidence type="ECO:0000313" key="5">
    <source>
        <dbReference type="Proteomes" id="UP000505377"/>
    </source>
</evidence>
<feature type="compositionally biased region" description="Pro residues" evidence="1">
    <location>
        <begin position="58"/>
        <end position="75"/>
    </location>
</feature>
<dbReference type="Gene3D" id="2.120.10.30">
    <property type="entry name" value="TolB, C-terminal domain"/>
    <property type="match status" value="1"/>
</dbReference>
<evidence type="ECO:0000256" key="1">
    <source>
        <dbReference type="SAM" id="MobiDB-lite"/>
    </source>
</evidence>
<gene>
    <name evidence="4" type="ORF">HOP40_15030</name>
</gene>